<organism evidence="2 3">
    <name type="scientific">Rhodoplanes roseus</name>
    <dbReference type="NCBI Taxonomy" id="29409"/>
    <lineage>
        <taxon>Bacteria</taxon>
        <taxon>Pseudomonadati</taxon>
        <taxon>Pseudomonadota</taxon>
        <taxon>Alphaproteobacteria</taxon>
        <taxon>Hyphomicrobiales</taxon>
        <taxon>Nitrobacteraceae</taxon>
        <taxon>Rhodoplanes</taxon>
    </lineage>
</organism>
<dbReference type="InterPro" id="IPR012340">
    <property type="entry name" value="NA-bd_OB-fold"/>
</dbReference>
<evidence type="ECO:0000313" key="3">
    <source>
        <dbReference type="Proteomes" id="UP000249130"/>
    </source>
</evidence>
<keyword evidence="2" id="KW-0547">Nucleotide-binding</keyword>
<dbReference type="Gene3D" id="2.40.50.140">
    <property type="entry name" value="Nucleic acid-binding proteins"/>
    <property type="match status" value="1"/>
</dbReference>
<dbReference type="SUPFAM" id="SSF50331">
    <property type="entry name" value="MOP-like"/>
    <property type="match status" value="1"/>
</dbReference>
<keyword evidence="3" id="KW-1185">Reference proteome</keyword>
<dbReference type="InterPro" id="IPR008995">
    <property type="entry name" value="Mo/tungstate-bd_C_term_dom"/>
</dbReference>
<comment type="caution">
    <text evidence="2">The sequence shown here is derived from an EMBL/GenBank/DDBJ whole genome shotgun (WGS) entry which is preliminary data.</text>
</comment>
<evidence type="ECO:0000313" key="2">
    <source>
        <dbReference type="EMBL" id="RAI30737.1"/>
    </source>
</evidence>
<dbReference type="GO" id="GO:0022857">
    <property type="term" value="F:transmembrane transporter activity"/>
    <property type="evidence" value="ECO:0007669"/>
    <property type="project" value="InterPro"/>
</dbReference>
<dbReference type="GO" id="GO:0005524">
    <property type="term" value="F:ATP binding"/>
    <property type="evidence" value="ECO:0007669"/>
    <property type="project" value="UniProtKB-KW"/>
</dbReference>
<protein>
    <submittedName>
        <fullName evidence="2">ABC transporter ATP-binding protein</fullName>
    </submittedName>
</protein>
<name>A0A327JX04_9BRAD</name>
<keyword evidence="2" id="KW-0067">ATP-binding</keyword>
<evidence type="ECO:0000259" key="1">
    <source>
        <dbReference type="Pfam" id="PF08402"/>
    </source>
</evidence>
<dbReference type="EMBL" id="NPEX01000997">
    <property type="protein sequence ID" value="RAI30737.1"/>
    <property type="molecule type" value="Genomic_DNA"/>
</dbReference>
<proteinExistence type="predicted"/>
<feature type="non-terminal residue" evidence="2">
    <location>
        <position position="78"/>
    </location>
</feature>
<sequence length="78" mass="8395">MDEEALIEGEVTLVELLGEVTLVYVDIGRQDDPVVAKLAGEVAIERGESVRLAADAADLLLFDESGRALSRDRLQKAA</sequence>
<gene>
    <name evidence="2" type="ORF">CH341_33025</name>
</gene>
<dbReference type="Proteomes" id="UP000249130">
    <property type="component" value="Unassembled WGS sequence"/>
</dbReference>
<dbReference type="Pfam" id="PF08402">
    <property type="entry name" value="TOBE_2"/>
    <property type="match status" value="1"/>
</dbReference>
<dbReference type="AlphaFoldDB" id="A0A327JX04"/>
<feature type="domain" description="Transport-associated OB type 2" evidence="1">
    <location>
        <begin position="6"/>
        <end position="62"/>
    </location>
</feature>
<dbReference type="GO" id="GO:0043190">
    <property type="term" value="C:ATP-binding cassette (ABC) transporter complex"/>
    <property type="evidence" value="ECO:0007669"/>
    <property type="project" value="InterPro"/>
</dbReference>
<dbReference type="InterPro" id="IPR013611">
    <property type="entry name" value="Transp-assoc_OB_typ2"/>
</dbReference>
<reference evidence="2 3" key="1">
    <citation type="submission" date="2017-07" db="EMBL/GenBank/DDBJ databases">
        <title>Draft Genome Sequences of Select Purple Nonsulfur Bacteria.</title>
        <authorList>
            <person name="Lasarre B."/>
            <person name="Mckinlay J.B."/>
        </authorList>
    </citation>
    <scope>NUCLEOTIDE SEQUENCE [LARGE SCALE GENOMIC DNA]</scope>
    <source>
        <strain evidence="2 3">DSM 5909</strain>
    </source>
</reference>
<accession>A0A327JX04</accession>